<protein>
    <submittedName>
        <fullName evidence="1">CpcT/CpeT family chromophore lyase</fullName>
    </submittedName>
</protein>
<sequence>MKQVVQWFTGSFDNSQQVAKNSAVPLVSLSDCRVKLTGVDSSDDVQNLYLQETSPGFERDRLYSFSQGNSAVTLGVRSFGNAGILSGICNRPESERVISYQNVVPISCN</sequence>
<reference evidence="2" key="1">
    <citation type="journal article" date="2021" name="Science">
        <title>Hunting the eagle killer: A cyanobacterial neurotoxin causes vacuolar myelinopathy.</title>
        <authorList>
            <person name="Breinlinger S."/>
            <person name="Phillips T.J."/>
            <person name="Haram B.N."/>
            <person name="Mares J."/>
            <person name="Martinez Yerena J.A."/>
            <person name="Hrouzek P."/>
            <person name="Sobotka R."/>
            <person name="Henderson W.M."/>
            <person name="Schmieder P."/>
            <person name="Williams S.M."/>
            <person name="Lauderdale J.D."/>
            <person name="Wilde H.D."/>
            <person name="Gerrin W."/>
            <person name="Kust A."/>
            <person name="Washington J.W."/>
            <person name="Wagner C."/>
            <person name="Geier B."/>
            <person name="Liebeke M."/>
            <person name="Enke H."/>
            <person name="Niedermeyer T.H.J."/>
            <person name="Wilde S.B."/>
        </authorList>
    </citation>
    <scope>NUCLEOTIDE SEQUENCE [LARGE SCALE GENOMIC DNA]</scope>
    <source>
        <strain evidence="2">Thurmond2011</strain>
    </source>
</reference>
<dbReference type="InterPro" id="IPR010404">
    <property type="entry name" value="CpcT/CpeT"/>
</dbReference>
<dbReference type="Pfam" id="PF06206">
    <property type="entry name" value="CpeT"/>
    <property type="match status" value="1"/>
</dbReference>
<dbReference type="AlphaFoldDB" id="A0AAP5I8V8"/>
<organism evidence="1 2">
    <name type="scientific">Aetokthonos hydrillicola Thurmond2011</name>
    <dbReference type="NCBI Taxonomy" id="2712845"/>
    <lineage>
        <taxon>Bacteria</taxon>
        <taxon>Bacillati</taxon>
        <taxon>Cyanobacteriota</taxon>
        <taxon>Cyanophyceae</taxon>
        <taxon>Nostocales</taxon>
        <taxon>Hapalosiphonaceae</taxon>
        <taxon>Aetokthonos</taxon>
    </lineage>
</organism>
<evidence type="ECO:0000313" key="1">
    <source>
        <dbReference type="EMBL" id="MDR9895722.1"/>
    </source>
</evidence>
<dbReference type="Proteomes" id="UP000667802">
    <property type="component" value="Unassembled WGS sequence"/>
</dbReference>
<keyword evidence="1" id="KW-0456">Lyase</keyword>
<name>A0AAP5I8V8_9CYAN</name>
<dbReference type="EMBL" id="JAALHA020000005">
    <property type="protein sequence ID" value="MDR9895722.1"/>
    <property type="molecule type" value="Genomic_DNA"/>
</dbReference>
<evidence type="ECO:0000313" key="2">
    <source>
        <dbReference type="Proteomes" id="UP000667802"/>
    </source>
</evidence>
<dbReference type="Gene3D" id="2.40.128.590">
    <property type="entry name" value="CpcT/CpeT domain"/>
    <property type="match status" value="1"/>
</dbReference>
<accession>A0AAP5I8V8</accession>
<dbReference type="InterPro" id="IPR038672">
    <property type="entry name" value="CpcT/CpeT_sf"/>
</dbReference>
<gene>
    <name evidence="1" type="ORF">G7B40_014270</name>
</gene>
<comment type="caution">
    <text evidence="1">The sequence shown here is derived from an EMBL/GenBank/DDBJ whole genome shotgun (WGS) entry which is preliminary data.</text>
</comment>
<dbReference type="RefSeq" id="WP_208340486.1">
    <property type="nucleotide sequence ID" value="NZ_CAWQFN010000669.1"/>
</dbReference>
<keyword evidence="2" id="KW-1185">Reference proteome</keyword>
<proteinExistence type="predicted"/>
<dbReference type="GO" id="GO:0016829">
    <property type="term" value="F:lyase activity"/>
    <property type="evidence" value="ECO:0007669"/>
    <property type="project" value="UniProtKB-KW"/>
</dbReference>